<evidence type="ECO:0008006" key="3">
    <source>
        <dbReference type="Google" id="ProtNLM"/>
    </source>
</evidence>
<comment type="caution">
    <text evidence="1">The sequence shown here is derived from an EMBL/GenBank/DDBJ whole genome shotgun (WGS) entry which is preliminary data.</text>
</comment>
<accession>A0A8J3BB97</accession>
<reference evidence="1" key="1">
    <citation type="journal article" date="2014" name="Int. J. Syst. Evol. Microbiol.">
        <title>Complete genome sequence of Corynebacterium casei LMG S-19264T (=DSM 44701T), isolated from a smear-ripened cheese.</title>
        <authorList>
            <consortium name="US DOE Joint Genome Institute (JGI-PGF)"/>
            <person name="Walter F."/>
            <person name="Albersmeier A."/>
            <person name="Kalinowski J."/>
            <person name="Ruckert C."/>
        </authorList>
    </citation>
    <scope>NUCLEOTIDE SEQUENCE</scope>
    <source>
        <strain evidence="1">JCM 3090</strain>
    </source>
</reference>
<organism evidence="1 2">
    <name type="scientific">Pilimelia anulata</name>
    <dbReference type="NCBI Taxonomy" id="53371"/>
    <lineage>
        <taxon>Bacteria</taxon>
        <taxon>Bacillati</taxon>
        <taxon>Actinomycetota</taxon>
        <taxon>Actinomycetes</taxon>
        <taxon>Micromonosporales</taxon>
        <taxon>Micromonosporaceae</taxon>
        <taxon>Pilimelia</taxon>
    </lineage>
</organism>
<reference evidence="1" key="2">
    <citation type="submission" date="2020-09" db="EMBL/GenBank/DDBJ databases">
        <authorList>
            <person name="Sun Q."/>
            <person name="Ohkuma M."/>
        </authorList>
    </citation>
    <scope>NUCLEOTIDE SEQUENCE</scope>
    <source>
        <strain evidence="1">JCM 3090</strain>
    </source>
</reference>
<proteinExistence type="predicted"/>
<protein>
    <recommendedName>
        <fullName evidence="3">DUF559 domain-containing protein</fullName>
    </recommendedName>
</protein>
<dbReference type="Proteomes" id="UP000649739">
    <property type="component" value="Unassembled WGS sequence"/>
</dbReference>
<sequence length="316" mass="34404">MTAAPRGGRQRGGVVRGARVPAGLRGRPFRGRDAVAAGLLTRRMLGGGSWRRLLPDVYLHRDAVLDHRTWIEAAALLLPAGSAVAGYSAAHLWGVDVLPRPPRPAGEPVTVIVPVPRGLPAERVREWQRRLEPGEVTTFAGLPVTTGLRTAFDLGREEPAVGALAAVEALAYRRVVRLGELRELAARRRGWPGAGRLRWVCAQAYPGVGSPMETRLRLLLRAGGLPRPRVQYEVRDPGGRLLGRLDLAYPRERLGVEYDGGHHRARATLRGDPERLNALRVAGWTILRCTPLDLSDPPALTARVATLLGRTTPPPR</sequence>
<evidence type="ECO:0000313" key="2">
    <source>
        <dbReference type="Proteomes" id="UP000649739"/>
    </source>
</evidence>
<evidence type="ECO:0000313" key="1">
    <source>
        <dbReference type="EMBL" id="GGJ95009.1"/>
    </source>
</evidence>
<dbReference type="AlphaFoldDB" id="A0A8J3BB97"/>
<keyword evidence="2" id="KW-1185">Reference proteome</keyword>
<dbReference type="InterPro" id="IPR011335">
    <property type="entry name" value="Restrct_endonuc-II-like"/>
</dbReference>
<gene>
    <name evidence="1" type="ORF">GCM10010123_25990</name>
</gene>
<name>A0A8J3BB97_9ACTN</name>
<dbReference type="SUPFAM" id="SSF52980">
    <property type="entry name" value="Restriction endonuclease-like"/>
    <property type="match status" value="1"/>
</dbReference>
<dbReference type="EMBL" id="BMQB01000005">
    <property type="protein sequence ID" value="GGJ95009.1"/>
    <property type="molecule type" value="Genomic_DNA"/>
</dbReference>